<dbReference type="Gene3D" id="4.10.320.10">
    <property type="entry name" value="E3-binding domain"/>
    <property type="match status" value="1"/>
</dbReference>
<dbReference type="Pfam" id="PF00198">
    <property type="entry name" value="2-oxoacid_dh"/>
    <property type="match status" value="1"/>
</dbReference>
<dbReference type="EMBL" id="JANCLV010000002">
    <property type="protein sequence ID" value="MCP8998832.1"/>
    <property type="molecule type" value="Genomic_DNA"/>
</dbReference>
<dbReference type="InterPro" id="IPR036625">
    <property type="entry name" value="E3-bd_dom_sf"/>
</dbReference>
<dbReference type="InterPro" id="IPR004167">
    <property type="entry name" value="PSBD"/>
</dbReference>
<dbReference type="InterPro" id="IPR011053">
    <property type="entry name" value="Single_hybrid_motif"/>
</dbReference>
<evidence type="ECO:0000259" key="8">
    <source>
        <dbReference type="PROSITE" id="PS50968"/>
    </source>
</evidence>
<dbReference type="InterPro" id="IPR001078">
    <property type="entry name" value="2-oxoacid_DH_actylTfrase"/>
</dbReference>
<dbReference type="EC" id="2.3.1.-" evidence="6"/>
<proteinExistence type="inferred from homology"/>
<comment type="similarity">
    <text evidence="2 6">Belongs to the 2-oxoacid dehydrogenase family.</text>
</comment>
<dbReference type="PANTHER" id="PTHR43178:SF5">
    <property type="entry name" value="LIPOAMIDE ACYLTRANSFERASE COMPONENT OF BRANCHED-CHAIN ALPHA-KETO ACID DEHYDROGENASE COMPLEX, MITOCHONDRIAL"/>
    <property type="match status" value="1"/>
</dbReference>
<keyword evidence="3 6" id="KW-0808">Transferase</keyword>
<dbReference type="SUPFAM" id="SSF52777">
    <property type="entry name" value="CoA-dependent acyltransferases"/>
    <property type="match status" value="1"/>
</dbReference>
<feature type="region of interest" description="Disordered" evidence="7">
    <location>
        <begin position="87"/>
        <end position="106"/>
    </location>
</feature>
<feature type="compositionally biased region" description="Low complexity" evidence="7">
    <location>
        <begin position="87"/>
        <end position="105"/>
    </location>
</feature>
<dbReference type="Gene3D" id="2.40.50.100">
    <property type="match status" value="1"/>
</dbReference>
<evidence type="ECO:0000256" key="2">
    <source>
        <dbReference type="ARBA" id="ARBA00007317"/>
    </source>
</evidence>
<feature type="domain" description="Lipoyl-binding" evidence="8">
    <location>
        <begin position="6"/>
        <end position="81"/>
    </location>
</feature>
<evidence type="ECO:0000256" key="6">
    <source>
        <dbReference type="RuleBase" id="RU003423"/>
    </source>
</evidence>
<dbReference type="InterPro" id="IPR050743">
    <property type="entry name" value="2-oxoacid_DH_E2_comp"/>
</dbReference>
<dbReference type="InterPro" id="IPR023213">
    <property type="entry name" value="CAT-like_dom_sf"/>
</dbReference>
<evidence type="ECO:0000313" key="11">
    <source>
        <dbReference type="Proteomes" id="UP001524318"/>
    </source>
</evidence>
<evidence type="ECO:0000256" key="7">
    <source>
        <dbReference type="SAM" id="MobiDB-lite"/>
    </source>
</evidence>
<dbReference type="PROSITE" id="PS51826">
    <property type="entry name" value="PSBD"/>
    <property type="match status" value="1"/>
</dbReference>
<evidence type="ECO:0000256" key="5">
    <source>
        <dbReference type="ARBA" id="ARBA00023315"/>
    </source>
</evidence>
<dbReference type="Proteomes" id="UP001524318">
    <property type="component" value="Unassembled WGS sequence"/>
</dbReference>
<dbReference type="PROSITE" id="PS00189">
    <property type="entry name" value="LIPOYL"/>
    <property type="match status" value="1"/>
</dbReference>
<dbReference type="PROSITE" id="PS50968">
    <property type="entry name" value="BIOTINYL_LIPOYL"/>
    <property type="match status" value="1"/>
</dbReference>
<dbReference type="Pfam" id="PF00364">
    <property type="entry name" value="Biotin_lipoyl"/>
    <property type="match status" value="1"/>
</dbReference>
<gene>
    <name evidence="10" type="ORF">NFC73_03630</name>
</gene>
<feature type="domain" description="Peripheral subunit-binding (PSBD)" evidence="9">
    <location>
        <begin position="177"/>
        <end position="214"/>
    </location>
</feature>
<comment type="cofactor">
    <cofactor evidence="1 6">
        <name>(R)-lipoate</name>
        <dbReference type="ChEBI" id="CHEBI:83088"/>
    </cofactor>
</comment>
<evidence type="ECO:0000256" key="3">
    <source>
        <dbReference type="ARBA" id="ARBA00022679"/>
    </source>
</evidence>
<evidence type="ECO:0000256" key="1">
    <source>
        <dbReference type="ARBA" id="ARBA00001938"/>
    </source>
</evidence>
<evidence type="ECO:0000313" key="10">
    <source>
        <dbReference type="EMBL" id="MCP8998832.1"/>
    </source>
</evidence>
<comment type="caution">
    <text evidence="10">The sequence shown here is derived from an EMBL/GenBank/DDBJ whole genome shotgun (WGS) entry which is preliminary data.</text>
</comment>
<organism evidence="10 11">
    <name type="scientific">Pseudarthrobacter humi</name>
    <dbReference type="NCBI Taxonomy" id="2952523"/>
    <lineage>
        <taxon>Bacteria</taxon>
        <taxon>Bacillati</taxon>
        <taxon>Actinomycetota</taxon>
        <taxon>Actinomycetes</taxon>
        <taxon>Micrococcales</taxon>
        <taxon>Micrococcaceae</taxon>
        <taxon>Pseudarthrobacter</taxon>
    </lineage>
</organism>
<keyword evidence="11" id="KW-1185">Reference proteome</keyword>
<evidence type="ECO:0000256" key="4">
    <source>
        <dbReference type="ARBA" id="ARBA00022823"/>
    </source>
</evidence>
<dbReference type="Gene3D" id="3.30.559.10">
    <property type="entry name" value="Chloramphenicol acetyltransferase-like domain"/>
    <property type="match status" value="1"/>
</dbReference>
<evidence type="ECO:0000259" key="9">
    <source>
        <dbReference type="PROSITE" id="PS51826"/>
    </source>
</evidence>
<dbReference type="InterPro" id="IPR000089">
    <property type="entry name" value="Biotin_lipoyl"/>
</dbReference>
<dbReference type="CDD" id="cd06849">
    <property type="entry name" value="lipoyl_domain"/>
    <property type="match status" value="1"/>
</dbReference>
<dbReference type="InterPro" id="IPR003016">
    <property type="entry name" value="2-oxoA_DH_lipoyl-BS"/>
</dbReference>
<accession>A0ABT1LKA5</accession>
<protein>
    <recommendedName>
        <fullName evidence="6">Dihydrolipoamide acetyltransferase component of pyruvate dehydrogenase complex</fullName>
        <ecNumber evidence="6">2.3.1.-</ecNumber>
    </recommendedName>
</protein>
<name>A0ABT1LKA5_9MICC</name>
<keyword evidence="5 6" id="KW-0012">Acyltransferase</keyword>
<dbReference type="RefSeq" id="WP_254747711.1">
    <property type="nucleotide sequence ID" value="NZ_JANCLV010000002.1"/>
</dbReference>
<reference evidence="10 11" key="1">
    <citation type="submission" date="2022-06" db="EMBL/GenBank/DDBJ databases">
        <title>Pseudarthrobacter sp. strain RMG13 Genome sequencing and assembly.</title>
        <authorList>
            <person name="Kim I."/>
        </authorList>
    </citation>
    <scope>NUCLEOTIDE SEQUENCE [LARGE SCALE GENOMIC DNA]</scope>
    <source>
        <strain evidence="10 11">RMG13</strain>
    </source>
</reference>
<dbReference type="Pfam" id="PF02817">
    <property type="entry name" value="E3_binding"/>
    <property type="match status" value="1"/>
</dbReference>
<dbReference type="SUPFAM" id="SSF51230">
    <property type="entry name" value="Single hybrid motif"/>
    <property type="match status" value="1"/>
</dbReference>
<keyword evidence="4 6" id="KW-0450">Lipoyl</keyword>
<dbReference type="PANTHER" id="PTHR43178">
    <property type="entry name" value="DIHYDROLIPOAMIDE ACETYLTRANSFERASE COMPONENT OF PYRUVATE DEHYDROGENASE COMPLEX"/>
    <property type="match status" value="1"/>
</dbReference>
<sequence length="475" mass="49539">MSATMIKEFRLPDLGEGLTESEILSWKVAVGDTVTLNQVIAEVETAKAVVELPSPFAGVITALHEEPGTIVEVGKPIVSFEVADDGGASRSGAAPAGAAPAAAGTAKREPNLVGYGAVVESSGRPARRARTFTTPAAEPVRASVVEPVRTELVETEPVRPENPLVEPVETDAAERPRSTPPVRKLAKDLGVELAAVAGTGAGGLITREDVQNFVGGGELSAPVRHLSAVSDSVSRAGLAPQGGREVRTPIKGVRKFTAAAMVASAFTAPHATEFLTVDVTPTMDLLAKLKASRAFSGYKLTPLTLVAKAVLIALRRNPSLNSRWEEASQEIVQFNYVNLGIAAATPRGLTVPNIKDADTLSLLELSEALTGLTETARAGKTAPADLSGGTISITNIGVFGIDAGTPILNPGEAAILAMGAVRKMPWEFQDEVALRQVMTLSLSFDHRLVDGEQGSRFLADIGAILAEPGMVLTMV</sequence>
<dbReference type="SUPFAM" id="SSF47005">
    <property type="entry name" value="Peripheral subunit-binding domain of 2-oxo acid dehydrogenase complex"/>
    <property type="match status" value="1"/>
</dbReference>